<proteinExistence type="predicted"/>
<feature type="non-terminal residue" evidence="1">
    <location>
        <position position="1"/>
    </location>
</feature>
<evidence type="ECO:0000313" key="1">
    <source>
        <dbReference type="EMBL" id="KAG8006309.1"/>
    </source>
</evidence>
<name>A0ACB7EWF3_NIBAL</name>
<sequence length="91" mass="10874">NLSTRPLIYPRQIVVMCAFVDDVRERDGTENKKWETVTQEEEEGEEDDSSNVMKRSWGESLKRRGRRVQRKVERGGGRDKKRVDEHQRDIW</sequence>
<dbReference type="EMBL" id="CM024809">
    <property type="protein sequence ID" value="KAG8006309.1"/>
    <property type="molecule type" value="Genomic_DNA"/>
</dbReference>
<dbReference type="Proteomes" id="UP000805704">
    <property type="component" value="Chromosome 21"/>
</dbReference>
<protein>
    <submittedName>
        <fullName evidence="1">Uncharacterized protein</fullName>
    </submittedName>
</protein>
<evidence type="ECO:0000313" key="2">
    <source>
        <dbReference type="Proteomes" id="UP000805704"/>
    </source>
</evidence>
<comment type="caution">
    <text evidence="1">The sequence shown here is derived from an EMBL/GenBank/DDBJ whole genome shotgun (WGS) entry which is preliminary data.</text>
</comment>
<keyword evidence="2" id="KW-1185">Reference proteome</keyword>
<organism evidence="1 2">
    <name type="scientific">Nibea albiflora</name>
    <name type="common">Yellow drum</name>
    <name type="synonym">Corvina albiflora</name>
    <dbReference type="NCBI Taxonomy" id="240163"/>
    <lineage>
        <taxon>Eukaryota</taxon>
        <taxon>Metazoa</taxon>
        <taxon>Chordata</taxon>
        <taxon>Craniata</taxon>
        <taxon>Vertebrata</taxon>
        <taxon>Euteleostomi</taxon>
        <taxon>Actinopterygii</taxon>
        <taxon>Neopterygii</taxon>
        <taxon>Teleostei</taxon>
        <taxon>Neoteleostei</taxon>
        <taxon>Acanthomorphata</taxon>
        <taxon>Eupercaria</taxon>
        <taxon>Sciaenidae</taxon>
        <taxon>Nibea</taxon>
    </lineage>
</organism>
<gene>
    <name evidence="1" type="ORF">GBF38_005557</name>
</gene>
<reference evidence="1" key="1">
    <citation type="submission" date="2020-04" db="EMBL/GenBank/DDBJ databases">
        <title>A chromosome-scale assembly and high-density genetic map of the yellow drum (Nibea albiflora) genome.</title>
        <authorList>
            <person name="Xu D."/>
            <person name="Zhang W."/>
            <person name="Chen R."/>
            <person name="Tan P."/>
            <person name="Wang L."/>
            <person name="Song H."/>
            <person name="Tian L."/>
            <person name="Zhu Q."/>
            <person name="Wang B."/>
        </authorList>
    </citation>
    <scope>NUCLEOTIDE SEQUENCE</scope>
    <source>
        <strain evidence="1">ZJHYS-2018</strain>
    </source>
</reference>
<accession>A0ACB7EWF3</accession>